<name>A0AAV6GIL9_9TELE</name>
<dbReference type="InterPro" id="IPR037656">
    <property type="entry name" value="DUF5525"/>
</dbReference>
<dbReference type="AlphaFoldDB" id="A0AAV6GIL9"/>
<evidence type="ECO:0000313" key="2">
    <source>
        <dbReference type="Proteomes" id="UP000823561"/>
    </source>
</evidence>
<dbReference type="EMBL" id="JADWDJ010000011">
    <property type="protein sequence ID" value="KAG5273530.1"/>
    <property type="molecule type" value="Genomic_DNA"/>
</dbReference>
<reference evidence="1" key="1">
    <citation type="submission" date="2020-10" db="EMBL/GenBank/DDBJ databases">
        <title>Chromosome-scale genome assembly of the Allis shad, Alosa alosa.</title>
        <authorList>
            <person name="Margot Z."/>
            <person name="Christophe K."/>
            <person name="Cabau C."/>
            <person name="Louis A."/>
            <person name="Berthelot C."/>
            <person name="Parey E."/>
            <person name="Roest Crollius H."/>
            <person name="Montfort J."/>
            <person name="Robinson-Rechavi M."/>
            <person name="Bucao C."/>
            <person name="Bouchez O."/>
            <person name="Gislard M."/>
            <person name="Lluch J."/>
            <person name="Milhes M."/>
            <person name="Lampietro C."/>
            <person name="Lopez Roques C."/>
            <person name="Donnadieu C."/>
            <person name="Braasch I."/>
            <person name="Desvignes T."/>
            <person name="Postlethwait J."/>
            <person name="Bobe J."/>
            <person name="Guiguen Y."/>
        </authorList>
    </citation>
    <scope>NUCLEOTIDE SEQUENCE</scope>
    <source>
        <strain evidence="1">M-15738</strain>
        <tissue evidence="1">Blood</tissue>
    </source>
</reference>
<proteinExistence type="predicted"/>
<keyword evidence="2" id="KW-1185">Reference proteome</keyword>
<dbReference type="Proteomes" id="UP000823561">
    <property type="component" value="Chromosome 11"/>
</dbReference>
<organism evidence="1 2">
    <name type="scientific">Alosa alosa</name>
    <name type="common">allis shad</name>
    <dbReference type="NCBI Taxonomy" id="278164"/>
    <lineage>
        <taxon>Eukaryota</taxon>
        <taxon>Metazoa</taxon>
        <taxon>Chordata</taxon>
        <taxon>Craniata</taxon>
        <taxon>Vertebrata</taxon>
        <taxon>Euteleostomi</taxon>
        <taxon>Actinopterygii</taxon>
        <taxon>Neopterygii</taxon>
        <taxon>Teleostei</taxon>
        <taxon>Clupei</taxon>
        <taxon>Clupeiformes</taxon>
        <taxon>Clupeoidei</taxon>
        <taxon>Clupeidae</taxon>
        <taxon>Alosa</taxon>
    </lineage>
</organism>
<accession>A0AAV6GIL9</accession>
<gene>
    <name evidence="1" type="ORF">AALO_G00152390</name>
</gene>
<sequence length="103" mass="11748">MRAGGIFVPMLVVKEGLFPQVHGTFIDQVLQEHRVELRPTTLSEEKHLTQLQKRACSSKLRRLLSLRHLPDIYADVLNLFYYTSVCKALDSTSHVAAKKTPQM</sequence>
<evidence type="ECO:0000313" key="1">
    <source>
        <dbReference type="EMBL" id="KAG5273530.1"/>
    </source>
</evidence>
<dbReference type="PANTHER" id="PTHR28422">
    <property type="entry name" value="SIMILAR TO HUMAN CHROMOSOME 15 OPEN READING FRAME 39"/>
    <property type="match status" value="1"/>
</dbReference>
<dbReference type="PANTHER" id="PTHR28422:SF1">
    <property type="entry name" value="SIMILAR TO HUMAN CHROMOSOME 15 OPEN READING FRAME 39"/>
    <property type="match status" value="1"/>
</dbReference>
<protein>
    <submittedName>
        <fullName evidence="1">Uncharacterized protein</fullName>
    </submittedName>
</protein>
<dbReference type="Pfam" id="PF17663">
    <property type="entry name" value="DUF5525"/>
    <property type="match status" value="1"/>
</dbReference>
<comment type="caution">
    <text evidence="1">The sequence shown here is derived from an EMBL/GenBank/DDBJ whole genome shotgun (WGS) entry which is preliminary data.</text>
</comment>